<name>A0A9Q0LM50_ANAIG</name>
<dbReference type="GO" id="GO:0001664">
    <property type="term" value="F:G protein-coupled receptor binding"/>
    <property type="evidence" value="ECO:0007669"/>
    <property type="project" value="TreeGrafter"/>
</dbReference>
<dbReference type="Pfam" id="PF00503">
    <property type="entry name" value="G-alpha"/>
    <property type="match status" value="1"/>
</dbReference>
<dbReference type="InterPro" id="IPR027417">
    <property type="entry name" value="P-loop_NTPase"/>
</dbReference>
<accession>A0A9Q0LM50</accession>
<organism evidence="8 9">
    <name type="scientific">Anaeramoeba ignava</name>
    <name type="common">Anaerobic marine amoeba</name>
    <dbReference type="NCBI Taxonomy" id="1746090"/>
    <lineage>
        <taxon>Eukaryota</taxon>
        <taxon>Metamonada</taxon>
        <taxon>Anaeramoebidae</taxon>
        <taxon>Anaeramoeba</taxon>
    </lineage>
</organism>
<dbReference type="Gene3D" id="1.10.400.10">
    <property type="entry name" value="GI Alpha 1, domain 2-like"/>
    <property type="match status" value="1"/>
</dbReference>
<evidence type="ECO:0000256" key="3">
    <source>
        <dbReference type="ARBA" id="ARBA00022842"/>
    </source>
</evidence>
<keyword evidence="5" id="KW-0807">Transducer</keyword>
<comment type="caution">
    <text evidence="8">The sequence shown here is derived from an EMBL/GenBank/DDBJ whole genome shotgun (WGS) entry which is preliminary data.</text>
</comment>
<dbReference type="PANTHER" id="PTHR10218:SF302">
    <property type="entry name" value="GUANINE NUCLEOTIDE-BINDING PROTEIN ALPHA-5 SUBUNIT"/>
    <property type="match status" value="1"/>
</dbReference>
<dbReference type="GO" id="GO:0032502">
    <property type="term" value="P:developmental process"/>
    <property type="evidence" value="ECO:0007669"/>
    <property type="project" value="UniProtKB-ARBA"/>
</dbReference>
<reference evidence="8" key="1">
    <citation type="submission" date="2022-10" db="EMBL/GenBank/DDBJ databases">
        <title>Novel sulphate-reducing endosymbionts in the free-living metamonad Anaeramoeba.</title>
        <authorList>
            <person name="Jerlstrom-Hultqvist J."/>
            <person name="Cepicka I."/>
            <person name="Gallot-Lavallee L."/>
            <person name="Salas-Leiva D."/>
            <person name="Curtis B.A."/>
            <person name="Zahonova K."/>
            <person name="Pipaliya S."/>
            <person name="Dacks J."/>
            <person name="Roger A.J."/>
        </authorList>
    </citation>
    <scope>NUCLEOTIDE SEQUENCE</scope>
    <source>
        <strain evidence="8">BMAN</strain>
    </source>
</reference>
<evidence type="ECO:0000256" key="5">
    <source>
        <dbReference type="ARBA" id="ARBA00023224"/>
    </source>
</evidence>
<dbReference type="InterPro" id="IPR011025">
    <property type="entry name" value="GproteinA_insert"/>
</dbReference>
<dbReference type="EMBL" id="JAPDFW010000073">
    <property type="protein sequence ID" value="KAJ5073655.1"/>
    <property type="molecule type" value="Genomic_DNA"/>
</dbReference>
<keyword evidence="4 6" id="KW-0342">GTP-binding</keyword>
<keyword evidence="2 6" id="KW-0547">Nucleotide-binding</keyword>
<feature type="binding site" evidence="6">
    <location>
        <begin position="46"/>
        <end position="51"/>
    </location>
    <ligand>
        <name>GTP</name>
        <dbReference type="ChEBI" id="CHEBI:37565"/>
    </ligand>
</feature>
<keyword evidence="3 7" id="KW-0460">Magnesium</keyword>
<dbReference type="GO" id="GO:0046872">
    <property type="term" value="F:metal ion binding"/>
    <property type="evidence" value="ECO:0007669"/>
    <property type="project" value="UniProtKB-KW"/>
</dbReference>
<evidence type="ECO:0000256" key="2">
    <source>
        <dbReference type="ARBA" id="ARBA00022741"/>
    </source>
</evidence>
<feature type="binding site" evidence="6">
    <location>
        <begin position="199"/>
        <end position="203"/>
    </location>
    <ligand>
        <name>GTP</name>
        <dbReference type="ChEBI" id="CHEBI:37565"/>
    </ligand>
</feature>
<dbReference type="SUPFAM" id="SSF52540">
    <property type="entry name" value="P-loop containing nucleoside triphosphate hydrolases"/>
    <property type="match status" value="1"/>
</dbReference>
<dbReference type="AlphaFoldDB" id="A0A9Q0LM50"/>
<dbReference type="PRINTS" id="PR00318">
    <property type="entry name" value="GPROTEINA"/>
</dbReference>
<dbReference type="PROSITE" id="PS51417">
    <property type="entry name" value="ARF"/>
    <property type="match status" value="1"/>
</dbReference>
<feature type="binding site" evidence="6">
    <location>
        <position position="326"/>
    </location>
    <ligand>
        <name>GTP</name>
        <dbReference type="ChEBI" id="CHEBI:37565"/>
    </ligand>
</feature>
<dbReference type="SUPFAM" id="SSF47895">
    <property type="entry name" value="Transducin (alpha subunit), insertion domain"/>
    <property type="match status" value="1"/>
</dbReference>
<dbReference type="GO" id="GO:0005834">
    <property type="term" value="C:heterotrimeric G-protein complex"/>
    <property type="evidence" value="ECO:0007669"/>
    <property type="project" value="TreeGrafter"/>
</dbReference>
<dbReference type="OrthoDB" id="5817230at2759"/>
<feature type="binding site" evidence="7">
    <location>
        <position position="50"/>
    </location>
    <ligand>
        <name>Mg(2+)</name>
        <dbReference type="ChEBI" id="CHEBI:18420"/>
    </ligand>
</feature>
<dbReference type="SMART" id="SM00275">
    <property type="entry name" value="G_alpha"/>
    <property type="match status" value="1"/>
</dbReference>
<evidence type="ECO:0000256" key="1">
    <source>
        <dbReference type="ARBA" id="ARBA00022723"/>
    </source>
</evidence>
<dbReference type="Proteomes" id="UP001149090">
    <property type="component" value="Unassembled WGS sequence"/>
</dbReference>
<protein>
    <submittedName>
        <fullName evidence="8">Guanine nucleotide-binding protein alpha-4 subunit-related</fullName>
    </submittedName>
</protein>
<evidence type="ECO:0000256" key="4">
    <source>
        <dbReference type="ARBA" id="ARBA00023134"/>
    </source>
</evidence>
<feature type="binding site" evidence="7">
    <location>
        <position position="180"/>
    </location>
    <ligand>
        <name>Mg(2+)</name>
        <dbReference type="ChEBI" id="CHEBI:18420"/>
    </ligand>
</feature>
<feature type="binding site" evidence="6">
    <location>
        <begin position="268"/>
        <end position="271"/>
    </location>
    <ligand>
        <name>GTP</name>
        <dbReference type="ChEBI" id="CHEBI:37565"/>
    </ligand>
</feature>
<gene>
    <name evidence="8" type="ORF">M0811_08492</name>
</gene>
<dbReference type="GO" id="GO:0005737">
    <property type="term" value="C:cytoplasm"/>
    <property type="evidence" value="ECO:0007669"/>
    <property type="project" value="TreeGrafter"/>
</dbReference>
<dbReference type="GO" id="GO:0005525">
    <property type="term" value="F:GTP binding"/>
    <property type="evidence" value="ECO:0007669"/>
    <property type="project" value="UniProtKB-KW"/>
</dbReference>
<sequence>MGNCSKNPDFKSKEIERNKLIQKLIDKDSNSIQKEQVRILLLGTGESGKSTFFKQMKLIQNKNFDEKTLNSFKPTIFSNALSQMKILCVMADQLGIPVENDEVRIKFLDLKRSDMQITPQIAMWINTLWKDPGIQSTFKMRKRKFQINDSASYFFDNIERISKPDYLPTNEDVIRARSTTRSIQEAQFEVFNFKFRLVDVGGQQNERRKWISLFDDSSSIIFFVSLIDYCLQLREDPRKNRLVEALDLFADIVNSPWFEKTSIIIFFNKMDLLKESLEEIPFSSVFPEYEGPNDFENTTEFIKKQFLQTKKHEGESQQIYPFLTCAVDTENISNAFKIAIDNIYTQALDDLDF</sequence>
<dbReference type="Gene3D" id="3.40.50.300">
    <property type="entry name" value="P-loop containing nucleotide triphosphate hydrolases"/>
    <property type="match status" value="1"/>
</dbReference>
<dbReference type="InterPro" id="IPR001019">
    <property type="entry name" value="Gprotein_alpha_su"/>
</dbReference>
<keyword evidence="9" id="KW-1185">Reference proteome</keyword>
<dbReference type="OMA" id="IAMWINT"/>
<dbReference type="GO" id="GO:0003924">
    <property type="term" value="F:GTPase activity"/>
    <property type="evidence" value="ECO:0007669"/>
    <property type="project" value="InterPro"/>
</dbReference>
<evidence type="ECO:0000313" key="8">
    <source>
        <dbReference type="EMBL" id="KAJ5073655.1"/>
    </source>
</evidence>
<dbReference type="FunFam" id="1.10.400.10:FF:000007">
    <property type="entry name" value="Guanine nucleotide-binding protein subunit alpha"/>
    <property type="match status" value="1"/>
</dbReference>
<keyword evidence="1 7" id="KW-0479">Metal-binding</keyword>
<dbReference type="CDD" id="cd00066">
    <property type="entry name" value="G-alpha"/>
    <property type="match status" value="1"/>
</dbReference>
<dbReference type="GO" id="GO:0031683">
    <property type="term" value="F:G-protein beta/gamma-subunit complex binding"/>
    <property type="evidence" value="ECO:0007669"/>
    <property type="project" value="InterPro"/>
</dbReference>
<evidence type="ECO:0000256" key="6">
    <source>
        <dbReference type="PIRSR" id="PIRSR601019-1"/>
    </source>
</evidence>
<dbReference type="PROSITE" id="PS51882">
    <property type="entry name" value="G_ALPHA"/>
    <property type="match status" value="1"/>
</dbReference>
<dbReference type="PANTHER" id="PTHR10218">
    <property type="entry name" value="GTP-BINDING PROTEIN ALPHA SUBUNIT"/>
    <property type="match status" value="1"/>
</dbReference>
<dbReference type="FunFam" id="3.40.50.300:FF:000720">
    <property type="entry name" value="Guanine nucleotide-binding protein G(k) subunit alpha"/>
    <property type="match status" value="1"/>
</dbReference>
<feature type="binding site" evidence="6">
    <location>
        <begin position="149"/>
        <end position="150"/>
    </location>
    <ligand>
        <name>GTP</name>
        <dbReference type="ChEBI" id="CHEBI:37565"/>
    </ligand>
</feature>
<proteinExistence type="predicted"/>
<evidence type="ECO:0000256" key="7">
    <source>
        <dbReference type="PIRSR" id="PIRSR601019-2"/>
    </source>
</evidence>
<evidence type="ECO:0000313" key="9">
    <source>
        <dbReference type="Proteomes" id="UP001149090"/>
    </source>
</evidence>
<dbReference type="GO" id="GO:0007188">
    <property type="term" value="P:adenylate cyclase-modulating G protein-coupled receptor signaling pathway"/>
    <property type="evidence" value="ECO:0007669"/>
    <property type="project" value="TreeGrafter"/>
</dbReference>